<dbReference type="EMBL" id="JBBKZS010000013">
    <property type="protein sequence ID" value="MEJ8857993.1"/>
    <property type="molecule type" value="Genomic_DNA"/>
</dbReference>
<dbReference type="Pfam" id="PF00353">
    <property type="entry name" value="HemolysinCabind"/>
    <property type="match status" value="2"/>
</dbReference>
<organism evidence="4 5">
    <name type="scientific">Variovorax robiniae</name>
    <dbReference type="NCBI Taxonomy" id="1836199"/>
    <lineage>
        <taxon>Bacteria</taxon>
        <taxon>Pseudomonadati</taxon>
        <taxon>Pseudomonadota</taxon>
        <taxon>Betaproteobacteria</taxon>
        <taxon>Burkholderiales</taxon>
        <taxon>Comamonadaceae</taxon>
        <taxon>Variovorax</taxon>
    </lineage>
</organism>
<dbReference type="InterPro" id="IPR001343">
    <property type="entry name" value="Hemolysn_Ca-bd"/>
</dbReference>
<dbReference type="SUPFAM" id="SSF51120">
    <property type="entry name" value="beta-Roll"/>
    <property type="match status" value="1"/>
</dbReference>
<gene>
    <name evidence="4" type="ORF">WKW79_25715</name>
</gene>
<protein>
    <submittedName>
        <fullName evidence="4">VCBS domain-containing protein</fullName>
    </submittedName>
</protein>
<evidence type="ECO:0000313" key="4">
    <source>
        <dbReference type="EMBL" id="MEJ8857993.1"/>
    </source>
</evidence>
<comment type="caution">
    <text evidence="4">The sequence shown here is derived from an EMBL/GenBank/DDBJ whole genome shotgun (WGS) entry which is preliminary data.</text>
</comment>
<dbReference type="InterPro" id="IPR013783">
    <property type="entry name" value="Ig-like_fold"/>
</dbReference>
<dbReference type="NCBIfam" id="TIGR01965">
    <property type="entry name" value="VCBS_repeat"/>
    <property type="match status" value="2"/>
</dbReference>
<feature type="compositionally biased region" description="Low complexity" evidence="3">
    <location>
        <begin position="250"/>
        <end position="267"/>
    </location>
</feature>
<evidence type="ECO:0000256" key="3">
    <source>
        <dbReference type="SAM" id="MobiDB-lite"/>
    </source>
</evidence>
<evidence type="ECO:0000313" key="5">
    <source>
        <dbReference type="Proteomes" id="UP001367030"/>
    </source>
</evidence>
<dbReference type="Gene3D" id="2.150.10.10">
    <property type="entry name" value="Serralysin-like metalloprotease, C-terminal"/>
    <property type="match status" value="1"/>
</dbReference>
<dbReference type="InterPro" id="IPR011049">
    <property type="entry name" value="Serralysin-like_metalloprot_C"/>
</dbReference>
<accession>A0ABU8XG46</accession>
<dbReference type="Gene3D" id="2.60.40.10">
    <property type="entry name" value="Immunoglobulins"/>
    <property type="match status" value="1"/>
</dbReference>
<dbReference type="Proteomes" id="UP001367030">
    <property type="component" value="Unassembled WGS sequence"/>
</dbReference>
<reference evidence="4 5" key="1">
    <citation type="submission" date="2024-03" db="EMBL/GenBank/DDBJ databases">
        <title>Novel species of the genus Variovorax.</title>
        <authorList>
            <person name="Liu Q."/>
            <person name="Xin Y.-H."/>
        </authorList>
    </citation>
    <scope>NUCLEOTIDE SEQUENCE [LARGE SCALE GENOMIC DNA]</scope>
    <source>
        <strain evidence="4 5">KACC 18901</strain>
    </source>
</reference>
<keyword evidence="2" id="KW-0964">Secreted</keyword>
<feature type="non-terminal residue" evidence="4">
    <location>
        <position position="1"/>
    </location>
</feature>
<dbReference type="NCBIfam" id="TIGR03661">
    <property type="entry name" value="T1SS_VCA0849"/>
    <property type="match status" value="1"/>
</dbReference>
<dbReference type="InterPro" id="IPR050557">
    <property type="entry name" value="RTX_toxin/Mannuronan_C5-epim"/>
</dbReference>
<dbReference type="InterPro" id="IPR010221">
    <property type="entry name" value="VCBS_dom"/>
</dbReference>
<dbReference type="PROSITE" id="PS00330">
    <property type="entry name" value="HEMOLYSIN_CALCIUM"/>
    <property type="match status" value="3"/>
</dbReference>
<comment type="subcellular location">
    <subcellularLocation>
        <location evidence="1">Secreted</location>
    </subcellularLocation>
</comment>
<dbReference type="Pfam" id="PF17963">
    <property type="entry name" value="Big_9"/>
    <property type="match status" value="2"/>
</dbReference>
<dbReference type="InterPro" id="IPR019960">
    <property type="entry name" value="T1SS_VCA0849"/>
</dbReference>
<proteinExistence type="predicted"/>
<dbReference type="PANTHER" id="PTHR38340">
    <property type="entry name" value="S-LAYER PROTEIN"/>
    <property type="match status" value="1"/>
</dbReference>
<name>A0ABU8XG46_9BURK</name>
<evidence type="ECO:0000256" key="2">
    <source>
        <dbReference type="ARBA" id="ARBA00022525"/>
    </source>
</evidence>
<dbReference type="InterPro" id="IPR018511">
    <property type="entry name" value="Hemolysin-typ_Ca-bd_CS"/>
</dbReference>
<keyword evidence="5" id="KW-1185">Reference proteome</keyword>
<dbReference type="RefSeq" id="WP_340338056.1">
    <property type="nucleotide sequence ID" value="NZ_JBBKZS010000013.1"/>
</dbReference>
<feature type="region of interest" description="Disordered" evidence="3">
    <location>
        <begin position="250"/>
        <end position="271"/>
    </location>
</feature>
<dbReference type="PANTHER" id="PTHR38340:SF1">
    <property type="entry name" value="S-LAYER PROTEIN"/>
    <property type="match status" value="1"/>
</dbReference>
<sequence>TVASVNDAPVVTNAGASGDEDAAFITGSISAVDADGETTVALKTGAANGTVTVNADGTYSYTPVENFHGNDSFVVTLTDADGYTLDQTVNVTVNPVNDAAIITGIASGSVTEDSLLDYVTGNLLSEDVDNTYDAFQEGSGSATHGNYSVTSAGVWTYTLNNDDPAVNALNDGGILTDSFTVRSADGTSKVVSITINGATDGIYNGTIGNDTASGGSGNDIMYGIQGNDKLSGQNGNDQLFGGQGNDMLDGGAGDDTLTGGTGNDTLTGGTGSDRFVFESSGSANGVDVITDFSLGEGGDVLDLSAFFPTVGTPNTLVDGNFSLPGTSLAAGNHFVVVDVKNTSGVAPTAADAVAALSGMKVTNGSSQAILLTDLTDPTHKGYLFFGNEATFDGNNTFDAAELRLVASITFSDSLDHLMATNLNLA</sequence>
<evidence type="ECO:0000256" key="1">
    <source>
        <dbReference type="ARBA" id="ARBA00004613"/>
    </source>
</evidence>
<dbReference type="PRINTS" id="PR00313">
    <property type="entry name" value="CABNDNGRPT"/>
</dbReference>